<dbReference type="InterPro" id="IPR018392">
    <property type="entry name" value="LysM"/>
</dbReference>
<protein>
    <recommendedName>
        <fullName evidence="5">LysM domain-containing protein</fullName>
    </recommendedName>
</protein>
<feature type="compositionally biased region" description="Low complexity" evidence="2">
    <location>
        <begin position="137"/>
        <end position="146"/>
    </location>
</feature>
<evidence type="ECO:0000256" key="1">
    <source>
        <dbReference type="SAM" id="Coils"/>
    </source>
</evidence>
<evidence type="ECO:0000313" key="4">
    <source>
        <dbReference type="Proteomes" id="UP000559027"/>
    </source>
</evidence>
<sequence>MIVDIDLRDALCLACFSSLLSEKQAAHITRCCKQVICDSCIQANPRLATYDPCLACLGGVGASRGKIPSQKTSRAHNITKSDLHPSTTSNDSETMFVVGDDSEEDAEEQGADSEVPVSSTTPPSTKPPPPYQKVADPPDSSLSPLMLPSPPDATTESDMETSTQSATELQKYYINPRDTVHGIALRFGVDARDLCRTNGLPFSTLSTTPHLLHTRAFLTLPPSSKPVPLQYVLSKDDQMKRDAQRTKERAEKRLQMITKEVDWRVAKSYVALANNPEFEEGTAHTCNGKEMPDSKGPISKSTPGDSSSGLESRAIDMYLEDGDWEQNELAAGRSPTLPRFPLSNKKVTPASECSGTKAKWWSWNQ</sequence>
<gene>
    <name evidence="3" type="ORF">D9756_003341</name>
</gene>
<feature type="region of interest" description="Disordered" evidence="2">
    <location>
        <begin position="64"/>
        <end position="165"/>
    </location>
</feature>
<dbReference type="EMBL" id="JAACJO010000004">
    <property type="protein sequence ID" value="KAF5359803.1"/>
    <property type="molecule type" value="Genomic_DNA"/>
</dbReference>
<dbReference type="AlphaFoldDB" id="A0A8H5G7I0"/>
<feature type="compositionally biased region" description="Polar residues" evidence="2">
    <location>
        <begin position="69"/>
        <end position="93"/>
    </location>
</feature>
<dbReference type="Gene3D" id="3.10.350.10">
    <property type="entry name" value="LysM domain"/>
    <property type="match status" value="1"/>
</dbReference>
<accession>A0A8H5G7I0</accession>
<dbReference type="OrthoDB" id="2107166at2759"/>
<evidence type="ECO:0000313" key="3">
    <source>
        <dbReference type="EMBL" id="KAF5359803.1"/>
    </source>
</evidence>
<feature type="compositionally biased region" description="Polar residues" evidence="2">
    <location>
        <begin position="154"/>
        <end position="165"/>
    </location>
</feature>
<evidence type="ECO:0008006" key="5">
    <source>
        <dbReference type="Google" id="ProtNLM"/>
    </source>
</evidence>
<dbReference type="InterPro" id="IPR036779">
    <property type="entry name" value="LysM_dom_sf"/>
</dbReference>
<feature type="region of interest" description="Disordered" evidence="2">
    <location>
        <begin position="331"/>
        <end position="365"/>
    </location>
</feature>
<evidence type="ECO:0000256" key="2">
    <source>
        <dbReference type="SAM" id="MobiDB-lite"/>
    </source>
</evidence>
<reference evidence="3 4" key="1">
    <citation type="journal article" date="2020" name="ISME J.">
        <title>Uncovering the hidden diversity of litter-decomposition mechanisms in mushroom-forming fungi.</title>
        <authorList>
            <person name="Floudas D."/>
            <person name="Bentzer J."/>
            <person name="Ahren D."/>
            <person name="Johansson T."/>
            <person name="Persson P."/>
            <person name="Tunlid A."/>
        </authorList>
    </citation>
    <scope>NUCLEOTIDE SEQUENCE [LARGE SCALE GENOMIC DNA]</scope>
    <source>
        <strain evidence="3 4">CBS 146.42</strain>
    </source>
</reference>
<feature type="coiled-coil region" evidence="1">
    <location>
        <begin position="233"/>
        <end position="260"/>
    </location>
</feature>
<organism evidence="3 4">
    <name type="scientific">Leucocoprinus leucothites</name>
    <dbReference type="NCBI Taxonomy" id="201217"/>
    <lineage>
        <taxon>Eukaryota</taxon>
        <taxon>Fungi</taxon>
        <taxon>Dikarya</taxon>
        <taxon>Basidiomycota</taxon>
        <taxon>Agaricomycotina</taxon>
        <taxon>Agaricomycetes</taxon>
        <taxon>Agaricomycetidae</taxon>
        <taxon>Agaricales</taxon>
        <taxon>Agaricineae</taxon>
        <taxon>Agaricaceae</taxon>
        <taxon>Leucocoprinus</taxon>
    </lineage>
</organism>
<feature type="compositionally biased region" description="Acidic residues" evidence="2">
    <location>
        <begin position="100"/>
        <end position="111"/>
    </location>
</feature>
<dbReference type="Proteomes" id="UP000559027">
    <property type="component" value="Unassembled WGS sequence"/>
</dbReference>
<keyword evidence="1" id="KW-0175">Coiled coil</keyword>
<dbReference type="CDD" id="cd00118">
    <property type="entry name" value="LysM"/>
    <property type="match status" value="1"/>
</dbReference>
<feature type="compositionally biased region" description="Polar residues" evidence="2">
    <location>
        <begin position="299"/>
        <end position="310"/>
    </location>
</feature>
<name>A0A8H5G7I0_9AGAR</name>
<proteinExistence type="predicted"/>
<feature type="region of interest" description="Disordered" evidence="2">
    <location>
        <begin position="280"/>
        <end position="310"/>
    </location>
</feature>
<comment type="caution">
    <text evidence="3">The sequence shown here is derived from an EMBL/GenBank/DDBJ whole genome shotgun (WGS) entry which is preliminary data.</text>
</comment>
<keyword evidence="4" id="KW-1185">Reference proteome</keyword>